<proteinExistence type="inferred from homology"/>
<comment type="similarity">
    <text evidence="1">Belongs to the FPP/GGPP synthase family.</text>
</comment>
<dbReference type="InterPro" id="IPR000092">
    <property type="entry name" value="Polyprenyl_synt"/>
</dbReference>
<dbReference type="EMBL" id="BGZK01001394">
    <property type="protein sequence ID" value="GBP78967.1"/>
    <property type="molecule type" value="Genomic_DNA"/>
</dbReference>
<dbReference type="GO" id="GO:1990234">
    <property type="term" value="C:transferase complex"/>
    <property type="evidence" value="ECO:0007669"/>
    <property type="project" value="TreeGrafter"/>
</dbReference>
<dbReference type="SUPFAM" id="SSF48576">
    <property type="entry name" value="Terpenoid synthases"/>
    <property type="match status" value="1"/>
</dbReference>
<protein>
    <submittedName>
        <fullName evidence="2">Decaprenyl-diphosphate synthase subunit 2</fullName>
    </submittedName>
</protein>
<dbReference type="GO" id="GO:0005739">
    <property type="term" value="C:mitochondrion"/>
    <property type="evidence" value="ECO:0007669"/>
    <property type="project" value="TreeGrafter"/>
</dbReference>
<evidence type="ECO:0000256" key="1">
    <source>
        <dbReference type="RuleBase" id="RU004466"/>
    </source>
</evidence>
<reference evidence="2 3" key="1">
    <citation type="journal article" date="2019" name="Commun. Biol.">
        <title>The bagworm genome reveals a unique fibroin gene that provides high tensile strength.</title>
        <authorList>
            <person name="Kono N."/>
            <person name="Nakamura H."/>
            <person name="Ohtoshi R."/>
            <person name="Tomita M."/>
            <person name="Numata K."/>
            <person name="Arakawa K."/>
        </authorList>
    </citation>
    <scope>NUCLEOTIDE SEQUENCE [LARGE SCALE GENOMIC DNA]</scope>
</reference>
<dbReference type="OrthoDB" id="9983019at2759"/>
<dbReference type="InterPro" id="IPR008949">
    <property type="entry name" value="Isoprenoid_synthase_dom_sf"/>
</dbReference>
<dbReference type="GO" id="GO:0008299">
    <property type="term" value="P:isoprenoid biosynthetic process"/>
    <property type="evidence" value="ECO:0007669"/>
    <property type="project" value="InterPro"/>
</dbReference>
<name>A0A4C1YX45_EUMVA</name>
<dbReference type="Proteomes" id="UP000299102">
    <property type="component" value="Unassembled WGS sequence"/>
</dbReference>
<dbReference type="PANTHER" id="PTHR12001:SF55">
    <property type="entry name" value="ALL TRANS-POLYPRENYL-DIPHOSPHATE SYNTHASE PDSS2"/>
    <property type="match status" value="1"/>
</dbReference>
<evidence type="ECO:0000313" key="3">
    <source>
        <dbReference type="Proteomes" id="UP000299102"/>
    </source>
</evidence>
<dbReference type="GO" id="GO:0006744">
    <property type="term" value="P:ubiquinone biosynthetic process"/>
    <property type="evidence" value="ECO:0007669"/>
    <property type="project" value="TreeGrafter"/>
</dbReference>
<accession>A0A4C1YX45</accession>
<dbReference type="STRING" id="151549.A0A4C1YX45"/>
<dbReference type="AlphaFoldDB" id="A0A4C1YX45"/>
<organism evidence="2 3">
    <name type="scientific">Eumeta variegata</name>
    <name type="common">Bagworm moth</name>
    <name type="synonym">Eumeta japonica</name>
    <dbReference type="NCBI Taxonomy" id="151549"/>
    <lineage>
        <taxon>Eukaryota</taxon>
        <taxon>Metazoa</taxon>
        <taxon>Ecdysozoa</taxon>
        <taxon>Arthropoda</taxon>
        <taxon>Hexapoda</taxon>
        <taxon>Insecta</taxon>
        <taxon>Pterygota</taxon>
        <taxon>Neoptera</taxon>
        <taxon>Endopterygota</taxon>
        <taxon>Lepidoptera</taxon>
        <taxon>Glossata</taxon>
        <taxon>Ditrysia</taxon>
        <taxon>Tineoidea</taxon>
        <taxon>Psychidae</taxon>
        <taxon>Oiketicinae</taxon>
        <taxon>Eumeta</taxon>
    </lineage>
</organism>
<keyword evidence="1" id="KW-0808">Transferase</keyword>
<dbReference type="GO" id="GO:0004659">
    <property type="term" value="F:prenyltransferase activity"/>
    <property type="evidence" value="ECO:0007669"/>
    <property type="project" value="InterPro"/>
</dbReference>
<dbReference type="Pfam" id="PF00348">
    <property type="entry name" value="polyprenyl_synt"/>
    <property type="match status" value="1"/>
</dbReference>
<evidence type="ECO:0000313" key="2">
    <source>
        <dbReference type="EMBL" id="GBP78967.1"/>
    </source>
</evidence>
<keyword evidence="3" id="KW-1185">Reference proteome</keyword>
<dbReference type="Gene3D" id="1.10.600.10">
    <property type="entry name" value="Farnesyl Diphosphate Synthase"/>
    <property type="match status" value="1"/>
</dbReference>
<dbReference type="PANTHER" id="PTHR12001">
    <property type="entry name" value="GERANYLGERANYL PYROPHOSPHATE SYNTHASE"/>
    <property type="match status" value="1"/>
</dbReference>
<dbReference type="GO" id="GO:0042811">
    <property type="term" value="P:pheromone biosynthetic process"/>
    <property type="evidence" value="ECO:0007669"/>
    <property type="project" value="UniProtKB-ARBA"/>
</dbReference>
<comment type="caution">
    <text evidence="2">The sequence shown here is derived from an EMBL/GenBank/DDBJ whole genome shotgun (WGS) entry which is preliminary data.</text>
</comment>
<sequence length="397" mass="44873">MVLNPPHRHWDEIIREAESIVGYPTSFMNLRWLLSDEFANMALYLRKLVGSNHPILQTAKNVLYNEHNNFQPWGLAILLLSESIKKPQSNSILDNTVVENQRKLAELIEMIRTGHFIHKGILNAPTDDRTDKTESALFGNKLAILIGDYLLVTAYGMLAKIRNHDLSYMVCAALRDMSEGQFYGARDEQNMPLPGLTNERTIIEDVFEITVDTLSIDTKDTLGYPVREWTVRGMFNGASLLGRGCQGAMLLGKQKLEMQEQAYRFGSHLFLAWQAASDLQKTTLDNKEPFCLVSAPVLFALDRKKDLCTILEQAKNGLGAIDSDKLKVQILKTDAVQRTRMLYEEHSIKANDCLKIFGKGKSIDTIKRHATFRDEPGNVCRTSLYISNYDPPTVPHA</sequence>
<gene>
    <name evidence="2" type="primary">Pdss2</name>
    <name evidence="2" type="ORF">EVAR_57844_1</name>
</gene>